<keyword evidence="1 2" id="KW-0597">Phosphoprotein</keyword>
<dbReference type="SUPFAM" id="SSF52172">
    <property type="entry name" value="CheY-like"/>
    <property type="match status" value="1"/>
</dbReference>
<keyword evidence="5" id="KW-1185">Reference proteome</keyword>
<evidence type="ECO:0000256" key="1">
    <source>
        <dbReference type="ARBA" id="ARBA00022553"/>
    </source>
</evidence>
<sequence length="126" mass="13581">MNACILVVDDNATNLKLASEVLQIEGHEVLHAADADEALALLGRKRPDLILMDIALPGMDGLELTRLLKASLDLRSVPIIALSAFAMKGDEEKALACGCDGYITKPINTRTFPTQILAFLRKDPAP</sequence>
<dbReference type="OrthoDB" id="9800897at2"/>
<feature type="modified residue" description="4-aspartylphosphate" evidence="2">
    <location>
        <position position="53"/>
    </location>
</feature>
<accession>A0A4R6YNT6</accession>
<evidence type="ECO:0000259" key="3">
    <source>
        <dbReference type="PROSITE" id="PS50110"/>
    </source>
</evidence>
<dbReference type="InterPro" id="IPR011006">
    <property type="entry name" value="CheY-like_superfamily"/>
</dbReference>
<reference evidence="4 5" key="1">
    <citation type="submission" date="2019-03" db="EMBL/GenBank/DDBJ databases">
        <title>Genomic Encyclopedia of Type Strains, Phase IV (KMG-IV): sequencing the most valuable type-strain genomes for metagenomic binning, comparative biology and taxonomic classification.</title>
        <authorList>
            <person name="Goeker M."/>
        </authorList>
    </citation>
    <scope>NUCLEOTIDE SEQUENCE [LARGE SCALE GENOMIC DNA]</scope>
    <source>
        <strain evidence="4 5">DSM 21667</strain>
    </source>
</reference>
<protein>
    <submittedName>
        <fullName evidence="4">Two-component system cell cycle response regulator DivK</fullName>
    </submittedName>
</protein>
<name>A0A4R6YNT6_9GAMM</name>
<dbReference type="PROSITE" id="PS50110">
    <property type="entry name" value="RESPONSE_REGULATORY"/>
    <property type="match status" value="1"/>
</dbReference>
<evidence type="ECO:0000313" key="4">
    <source>
        <dbReference type="EMBL" id="TDR39223.1"/>
    </source>
</evidence>
<dbReference type="PANTHER" id="PTHR45339">
    <property type="entry name" value="HYBRID SIGNAL TRANSDUCTION HISTIDINE KINASE J"/>
    <property type="match status" value="1"/>
</dbReference>
<organism evidence="4 5">
    <name type="scientific">Tahibacter aquaticus</name>
    <dbReference type="NCBI Taxonomy" id="520092"/>
    <lineage>
        <taxon>Bacteria</taxon>
        <taxon>Pseudomonadati</taxon>
        <taxon>Pseudomonadota</taxon>
        <taxon>Gammaproteobacteria</taxon>
        <taxon>Lysobacterales</taxon>
        <taxon>Rhodanobacteraceae</taxon>
        <taxon>Tahibacter</taxon>
    </lineage>
</organism>
<dbReference type="InterPro" id="IPR001789">
    <property type="entry name" value="Sig_transdc_resp-reg_receiver"/>
</dbReference>
<comment type="caution">
    <text evidence="4">The sequence shown here is derived from an EMBL/GenBank/DDBJ whole genome shotgun (WGS) entry which is preliminary data.</text>
</comment>
<proteinExistence type="predicted"/>
<dbReference type="SMART" id="SM00448">
    <property type="entry name" value="REC"/>
    <property type="match status" value="1"/>
</dbReference>
<dbReference type="Proteomes" id="UP000295293">
    <property type="component" value="Unassembled WGS sequence"/>
</dbReference>
<dbReference type="PANTHER" id="PTHR45339:SF3">
    <property type="entry name" value="HISTIDINE KINASE"/>
    <property type="match status" value="1"/>
</dbReference>
<dbReference type="Pfam" id="PF00072">
    <property type="entry name" value="Response_reg"/>
    <property type="match status" value="1"/>
</dbReference>
<dbReference type="Gene3D" id="3.40.50.2300">
    <property type="match status" value="1"/>
</dbReference>
<gene>
    <name evidence="4" type="ORF">DFR29_117133</name>
</gene>
<evidence type="ECO:0000256" key="2">
    <source>
        <dbReference type="PROSITE-ProRule" id="PRU00169"/>
    </source>
</evidence>
<feature type="domain" description="Response regulatory" evidence="3">
    <location>
        <begin position="4"/>
        <end position="120"/>
    </location>
</feature>
<evidence type="ECO:0000313" key="5">
    <source>
        <dbReference type="Proteomes" id="UP000295293"/>
    </source>
</evidence>
<dbReference type="GO" id="GO:0000160">
    <property type="term" value="P:phosphorelay signal transduction system"/>
    <property type="evidence" value="ECO:0007669"/>
    <property type="project" value="InterPro"/>
</dbReference>
<dbReference type="AlphaFoldDB" id="A0A4R6YNT6"/>
<dbReference type="EMBL" id="SNZH01000017">
    <property type="protein sequence ID" value="TDR39223.1"/>
    <property type="molecule type" value="Genomic_DNA"/>
</dbReference>